<proteinExistence type="predicted"/>
<evidence type="ECO:0000313" key="1">
    <source>
        <dbReference type="EMBL" id="TNN15703.1"/>
    </source>
</evidence>
<accession>A0A4Z2DGT5</accession>
<protein>
    <submittedName>
        <fullName evidence="1">Activated cdc42 kinase 1</fullName>
    </submittedName>
</protein>
<dbReference type="Proteomes" id="UP000311919">
    <property type="component" value="Unassembled WGS sequence"/>
</dbReference>
<organism evidence="1 2">
    <name type="scientific">Schistosoma japonicum</name>
    <name type="common">Blood fluke</name>
    <dbReference type="NCBI Taxonomy" id="6182"/>
    <lineage>
        <taxon>Eukaryota</taxon>
        <taxon>Metazoa</taxon>
        <taxon>Spiralia</taxon>
        <taxon>Lophotrochozoa</taxon>
        <taxon>Platyhelminthes</taxon>
        <taxon>Trematoda</taxon>
        <taxon>Digenea</taxon>
        <taxon>Strigeidida</taxon>
        <taxon>Schistosomatoidea</taxon>
        <taxon>Schistosomatidae</taxon>
        <taxon>Schistosoma</taxon>
    </lineage>
</organism>
<reference evidence="1 2" key="1">
    <citation type="submission" date="2019-03" db="EMBL/GenBank/DDBJ databases">
        <title>An improved genome assembly of the fluke Schistosoma japonicum.</title>
        <authorList>
            <person name="Hu W."/>
            <person name="Luo F."/>
            <person name="Yin M."/>
            <person name="Mo X."/>
            <person name="Sun C."/>
            <person name="Wu Q."/>
            <person name="Zhu B."/>
            <person name="Xiang M."/>
            <person name="Wang J."/>
            <person name="Wang Y."/>
            <person name="Zhang T."/>
            <person name="Xu B."/>
            <person name="Zheng H."/>
            <person name="Feng Z."/>
        </authorList>
    </citation>
    <scope>NUCLEOTIDE SEQUENCE [LARGE SCALE GENOMIC DNA]</scope>
    <source>
        <strain evidence="1">HuSjv2</strain>
        <tissue evidence="1">Worms</tissue>
    </source>
</reference>
<keyword evidence="1" id="KW-0808">Transferase</keyword>
<gene>
    <name evidence="1" type="ORF">EWB00_001100</name>
</gene>
<dbReference type="OrthoDB" id="635774at2759"/>
<keyword evidence="1" id="KW-0418">Kinase</keyword>
<comment type="caution">
    <text evidence="1">The sequence shown here is derived from an EMBL/GenBank/DDBJ whole genome shotgun (WGS) entry which is preliminary data.</text>
</comment>
<evidence type="ECO:0000313" key="2">
    <source>
        <dbReference type="Proteomes" id="UP000311919"/>
    </source>
</evidence>
<dbReference type="GO" id="GO:0016301">
    <property type="term" value="F:kinase activity"/>
    <property type="evidence" value="ECO:0007669"/>
    <property type="project" value="UniProtKB-KW"/>
</dbReference>
<name>A0A4Z2DGT5_SCHJA</name>
<dbReference type="AlphaFoldDB" id="A0A4Z2DGT5"/>
<keyword evidence="2" id="KW-1185">Reference proteome</keyword>
<sequence length="574" mass="65313">MGVHYSLNKNNECIHNLVIKGKILSNIHINKHKHFKSQKFSSYKTNNYIIKVINIKTNNKIILHSMNTNSKMKSIDNSQVTFHSSMNSRECISPTLPRRKSPTHVHTKIFNSCAPLSGLRRSFSLPKQNNLSSKYISSDSKIGVSRTKCLTRNNSKCFTTKENTSPIGTEFSCSSGSCSRDLLLKWKNGKHNQLSRDKSDKEFDYGQDNLVFEKCLDYCNDDQVTNTTLLSSENTPSIDDCSSIFCDPILAKLEAELPVPPPPPRACPPWLKAALAKQDTLSKETVQKLNFQNRGCVSSSLQLPTSQLSPLPTDLDQHKARSLGNSRFNVRIYPIIQNGVKISDTHYWLLDPPRSSTLRDKSTLTRRATEYVHDPPSSPVDISPTVDGYTNIESTSLCPVNELPLKDVKLRRGKSENCKDSLKNFYRELVLRLMKEVPQATESECQAVLIGSSYDYEEATRRLKFELLCRKDYISRSHSKRLLSKCNWDLDAAISRARYEYELRKLRLHEKEQTLFNQESQSSCVNQIRGRSKYLIPHSSTSSDSSLSPLPCPIHQHQPVISPWYDETQKSNLF</sequence>
<dbReference type="EMBL" id="SKCS01000143">
    <property type="protein sequence ID" value="TNN15703.1"/>
    <property type="molecule type" value="Genomic_DNA"/>
</dbReference>